<organism evidence="1 2">
    <name type="scientific">Stephania cephalantha</name>
    <dbReference type="NCBI Taxonomy" id="152367"/>
    <lineage>
        <taxon>Eukaryota</taxon>
        <taxon>Viridiplantae</taxon>
        <taxon>Streptophyta</taxon>
        <taxon>Embryophyta</taxon>
        <taxon>Tracheophyta</taxon>
        <taxon>Spermatophyta</taxon>
        <taxon>Magnoliopsida</taxon>
        <taxon>Ranunculales</taxon>
        <taxon>Menispermaceae</taxon>
        <taxon>Menispermoideae</taxon>
        <taxon>Cissampelideae</taxon>
        <taxon>Stephania</taxon>
    </lineage>
</organism>
<comment type="caution">
    <text evidence="1">The sequence shown here is derived from an EMBL/GenBank/DDBJ whole genome shotgun (WGS) entry which is preliminary data.</text>
</comment>
<keyword evidence="2" id="KW-1185">Reference proteome</keyword>
<evidence type="ECO:0000313" key="1">
    <source>
        <dbReference type="EMBL" id="KAK9088440.1"/>
    </source>
</evidence>
<evidence type="ECO:0000313" key="2">
    <source>
        <dbReference type="Proteomes" id="UP001419268"/>
    </source>
</evidence>
<reference evidence="1 2" key="1">
    <citation type="submission" date="2024-01" db="EMBL/GenBank/DDBJ databases">
        <title>Genome assemblies of Stephania.</title>
        <authorList>
            <person name="Yang L."/>
        </authorList>
    </citation>
    <scope>NUCLEOTIDE SEQUENCE [LARGE SCALE GENOMIC DNA]</scope>
    <source>
        <strain evidence="1">JXDWG</strain>
        <tissue evidence="1">Leaf</tissue>
    </source>
</reference>
<gene>
    <name evidence="1" type="ORF">Scep_027522</name>
</gene>
<dbReference type="EMBL" id="JBBNAG010000012">
    <property type="protein sequence ID" value="KAK9088440.1"/>
    <property type="molecule type" value="Genomic_DNA"/>
</dbReference>
<dbReference type="Proteomes" id="UP001419268">
    <property type="component" value="Unassembled WGS sequence"/>
</dbReference>
<sequence length="138" mass="15904">MLSSQGSGTIFHFQSSISLLLINQLSTFLLIPSLQFSRTLSFSLNIRWFLSIHIPQSKANTPVLYRSFRLLHRQQMKLSCKLSCADLGAVQQIRSSSNNHHQHLAVKSKSRKRYFIDSPSFLHRTHIDGRMYSPGHFF</sequence>
<protein>
    <submittedName>
        <fullName evidence="1">Uncharacterized protein</fullName>
    </submittedName>
</protein>
<name>A0AAP0HML9_9MAGN</name>
<accession>A0AAP0HML9</accession>
<proteinExistence type="predicted"/>
<dbReference type="AlphaFoldDB" id="A0AAP0HML9"/>